<evidence type="ECO:0000313" key="2">
    <source>
        <dbReference type="EMBL" id="ACF85623.1"/>
    </source>
</evidence>
<dbReference type="HOGENOM" id="CLU_1162600_0_0_1"/>
<protein>
    <submittedName>
        <fullName evidence="2">Uncharacterized protein</fullName>
    </submittedName>
</protein>
<reference evidence="2" key="1">
    <citation type="journal article" date="2009" name="PLoS Genet.">
        <title>Sequencing, mapping, and analysis of 27,455 maize full-length cDNAs.</title>
        <authorList>
            <person name="Soderlund C."/>
            <person name="Descour A."/>
            <person name="Kudrna D."/>
            <person name="Bomhoff M."/>
            <person name="Boyd L."/>
            <person name="Currie J."/>
            <person name="Angelova A."/>
            <person name="Collura K."/>
            <person name="Wissotski M."/>
            <person name="Ashley E."/>
            <person name="Morrow D."/>
            <person name="Fernandes J."/>
            <person name="Walbot V."/>
            <person name="Yu Y."/>
        </authorList>
    </citation>
    <scope>NUCLEOTIDE SEQUENCE</scope>
    <source>
        <strain evidence="2">B73</strain>
    </source>
</reference>
<dbReference type="EMBL" id="BT040618">
    <property type="protein sequence ID" value="ACF85623.1"/>
    <property type="molecule type" value="mRNA"/>
</dbReference>
<accession>B4FU30</accession>
<feature type="compositionally biased region" description="Basic and acidic residues" evidence="1">
    <location>
        <begin position="131"/>
        <end position="152"/>
    </location>
</feature>
<name>B4FU30_MAIZE</name>
<organism evidence="2">
    <name type="scientific">Zea mays</name>
    <name type="common">Maize</name>
    <dbReference type="NCBI Taxonomy" id="4577"/>
    <lineage>
        <taxon>Eukaryota</taxon>
        <taxon>Viridiplantae</taxon>
        <taxon>Streptophyta</taxon>
        <taxon>Embryophyta</taxon>
        <taxon>Tracheophyta</taxon>
        <taxon>Spermatophyta</taxon>
        <taxon>Magnoliopsida</taxon>
        <taxon>Liliopsida</taxon>
        <taxon>Poales</taxon>
        <taxon>Poaceae</taxon>
        <taxon>PACMAD clade</taxon>
        <taxon>Panicoideae</taxon>
        <taxon>Andropogonodae</taxon>
        <taxon>Andropogoneae</taxon>
        <taxon>Tripsacinae</taxon>
        <taxon>Zea</taxon>
    </lineage>
</organism>
<feature type="compositionally biased region" description="Basic and acidic residues" evidence="1">
    <location>
        <begin position="86"/>
        <end position="97"/>
    </location>
</feature>
<dbReference type="AlphaFoldDB" id="B4FU30"/>
<evidence type="ECO:0000256" key="1">
    <source>
        <dbReference type="SAM" id="MobiDB-lite"/>
    </source>
</evidence>
<dbReference type="ExpressionAtlas" id="B4FU30">
    <property type="expression patterns" value="baseline and differential"/>
</dbReference>
<feature type="region of interest" description="Disordered" evidence="1">
    <location>
        <begin position="60"/>
        <end position="152"/>
    </location>
</feature>
<proteinExistence type="evidence at transcript level"/>
<sequence>MELDEQAFLEEILSLRRDAWDCNAMGDFFAPAAMDCTFQDRHHQAPTVSVLPTFTASYAQPQAPQRPPLHATLRRAQDQQDGPDVDPGRHDRLHEGAAGEDQAAAGRDRAAAGGGARHAQRLPGAQPQRDGGQEHPQVRRGAEGGRRHPGGDLLRRQAGAAAVHGEHAGHARARHPAVRRQLLQRLRHARLLLRDAEGNDQRRRDKAGAVQERWLWRRLLVEGHVIMAWEEEEEEAAIN</sequence>